<evidence type="ECO:0000256" key="6">
    <source>
        <dbReference type="SAM" id="Coils"/>
    </source>
</evidence>
<evidence type="ECO:0000313" key="8">
    <source>
        <dbReference type="EMBL" id="SHH15762.1"/>
    </source>
</evidence>
<dbReference type="OrthoDB" id="9804006at2"/>
<feature type="domain" description="Ribosome recycling factor" evidence="7">
    <location>
        <begin position="21"/>
        <end position="183"/>
    </location>
</feature>
<dbReference type="STRING" id="1123380.SAMN02745199_0056"/>
<dbReference type="GO" id="GO:0006415">
    <property type="term" value="P:translational termination"/>
    <property type="evidence" value="ECO:0007669"/>
    <property type="project" value="UniProtKB-UniRule"/>
</dbReference>
<dbReference type="RefSeq" id="WP_073070851.1">
    <property type="nucleotide sequence ID" value="NZ_FQXN01000001.1"/>
</dbReference>
<accession>A0A1M5QNU1</accession>
<dbReference type="InterPro" id="IPR036191">
    <property type="entry name" value="RRF_sf"/>
</dbReference>
<dbReference type="Proteomes" id="UP000242592">
    <property type="component" value="Unassembled WGS sequence"/>
</dbReference>
<dbReference type="FunFam" id="1.10.132.20:FF:000001">
    <property type="entry name" value="Ribosome-recycling factor"/>
    <property type="match status" value="1"/>
</dbReference>
<dbReference type="Gene3D" id="1.10.132.20">
    <property type="entry name" value="Ribosome-recycling factor"/>
    <property type="match status" value="1"/>
</dbReference>
<dbReference type="NCBIfam" id="TIGR00496">
    <property type="entry name" value="frr"/>
    <property type="match status" value="1"/>
</dbReference>
<keyword evidence="6" id="KW-0175">Coiled coil</keyword>
<evidence type="ECO:0000256" key="5">
    <source>
        <dbReference type="HAMAP-Rule" id="MF_00040"/>
    </source>
</evidence>
<reference evidence="9" key="1">
    <citation type="submission" date="2016-11" db="EMBL/GenBank/DDBJ databases">
        <authorList>
            <person name="Varghese N."/>
            <person name="Submissions S."/>
        </authorList>
    </citation>
    <scope>NUCLEOTIDE SEQUENCE [LARGE SCALE GENOMIC DNA]</scope>
    <source>
        <strain evidence="9">DSM 15807</strain>
    </source>
</reference>
<name>A0A1M5QNU1_9BACT</name>
<protein>
    <recommendedName>
        <fullName evidence="5">Ribosome-recycling factor</fullName>
        <shortName evidence="5">RRF</shortName>
    </recommendedName>
    <alternativeName>
        <fullName evidence="5">Ribosome-releasing factor</fullName>
    </alternativeName>
</protein>
<dbReference type="EMBL" id="FQXN01000001">
    <property type="protein sequence ID" value="SHH15762.1"/>
    <property type="molecule type" value="Genomic_DNA"/>
</dbReference>
<dbReference type="Pfam" id="PF01765">
    <property type="entry name" value="RRF"/>
    <property type="match status" value="1"/>
</dbReference>
<dbReference type="HAMAP" id="MF_00040">
    <property type="entry name" value="RRF"/>
    <property type="match status" value="1"/>
</dbReference>
<dbReference type="PANTHER" id="PTHR20982:SF3">
    <property type="entry name" value="MITOCHONDRIAL RIBOSOME RECYCLING FACTOR PSEUDO 1"/>
    <property type="match status" value="1"/>
</dbReference>
<keyword evidence="3 5" id="KW-0963">Cytoplasm</keyword>
<comment type="subcellular location">
    <subcellularLocation>
        <location evidence="1 5">Cytoplasm</location>
    </subcellularLocation>
</comment>
<evidence type="ECO:0000256" key="2">
    <source>
        <dbReference type="ARBA" id="ARBA00005912"/>
    </source>
</evidence>
<evidence type="ECO:0000313" key="9">
    <source>
        <dbReference type="Proteomes" id="UP000242592"/>
    </source>
</evidence>
<evidence type="ECO:0000259" key="7">
    <source>
        <dbReference type="Pfam" id="PF01765"/>
    </source>
</evidence>
<dbReference type="CDD" id="cd00520">
    <property type="entry name" value="RRF"/>
    <property type="match status" value="1"/>
</dbReference>
<comment type="similarity">
    <text evidence="2 5">Belongs to the RRF family.</text>
</comment>
<keyword evidence="9" id="KW-1185">Reference proteome</keyword>
<dbReference type="Gene3D" id="3.30.1360.40">
    <property type="match status" value="1"/>
</dbReference>
<dbReference type="FunFam" id="3.30.1360.40:FF:000001">
    <property type="entry name" value="Ribosome-recycling factor"/>
    <property type="match status" value="1"/>
</dbReference>
<dbReference type="InterPro" id="IPR002661">
    <property type="entry name" value="Ribosome_recyc_fac"/>
</dbReference>
<dbReference type="InterPro" id="IPR023584">
    <property type="entry name" value="Ribosome_recyc_fac_dom"/>
</dbReference>
<evidence type="ECO:0000256" key="4">
    <source>
        <dbReference type="ARBA" id="ARBA00022917"/>
    </source>
</evidence>
<dbReference type="PANTHER" id="PTHR20982">
    <property type="entry name" value="RIBOSOME RECYCLING FACTOR"/>
    <property type="match status" value="1"/>
</dbReference>
<dbReference type="GO" id="GO:0043023">
    <property type="term" value="F:ribosomal large subunit binding"/>
    <property type="evidence" value="ECO:0007669"/>
    <property type="project" value="TreeGrafter"/>
</dbReference>
<dbReference type="AlphaFoldDB" id="A0A1M5QNU1"/>
<gene>
    <name evidence="5" type="primary">frr</name>
    <name evidence="8" type="ORF">SAMN02745199_0056</name>
</gene>
<dbReference type="GO" id="GO:0005737">
    <property type="term" value="C:cytoplasm"/>
    <property type="evidence" value="ECO:0007669"/>
    <property type="project" value="UniProtKB-SubCell"/>
</dbReference>
<dbReference type="SUPFAM" id="SSF55194">
    <property type="entry name" value="Ribosome recycling factor, RRF"/>
    <property type="match status" value="1"/>
</dbReference>
<keyword evidence="4 5" id="KW-0648">Protein biosynthesis</keyword>
<feature type="coiled-coil region" evidence="6">
    <location>
        <begin position="139"/>
        <end position="173"/>
    </location>
</feature>
<organism evidence="8 9">
    <name type="scientific">Thermosipho atlanticus DSM 15807</name>
    <dbReference type="NCBI Taxonomy" id="1123380"/>
    <lineage>
        <taxon>Bacteria</taxon>
        <taxon>Thermotogati</taxon>
        <taxon>Thermotogota</taxon>
        <taxon>Thermotogae</taxon>
        <taxon>Thermotogales</taxon>
        <taxon>Fervidobacteriaceae</taxon>
        <taxon>Thermosipho</taxon>
    </lineage>
</organism>
<comment type="function">
    <text evidence="5">Responsible for the release of ribosomes from messenger RNA at the termination of protein biosynthesis. May increase the efficiency of translation by recycling ribosomes from one round of translation to another.</text>
</comment>
<sequence>MKPVFIKETEEKMKKSIEAISDELRKLRTGRPSPALLEEIKVDYYGVPTPINQVATVSVSEERALIIKPWERNLLGAIEKAIQASDLGLNPMNDGNVIRLIFPTPTTEQREKWVKKAKEIVEHGKIAVRNIRRDILKELKEMKKNGEISEDDEKRYEKEVQNLTDKYIEELNKLFEKKEKEIMEF</sequence>
<proteinExistence type="inferred from homology"/>
<evidence type="ECO:0000256" key="3">
    <source>
        <dbReference type="ARBA" id="ARBA00022490"/>
    </source>
</evidence>
<evidence type="ECO:0000256" key="1">
    <source>
        <dbReference type="ARBA" id="ARBA00004496"/>
    </source>
</evidence>